<dbReference type="InterPro" id="IPR014265">
    <property type="entry name" value="XrtA/PrsK"/>
</dbReference>
<feature type="transmembrane region" description="Helical" evidence="4">
    <location>
        <begin position="67"/>
        <end position="88"/>
    </location>
</feature>
<name>A0ABY4SBQ6_AQUTE</name>
<dbReference type="InterPro" id="IPR005467">
    <property type="entry name" value="His_kinase_dom"/>
</dbReference>
<dbReference type="NCBIfam" id="TIGR02916">
    <property type="entry name" value="PEP_his_kin"/>
    <property type="match status" value="1"/>
</dbReference>
<feature type="transmembrane region" description="Helical" evidence="4">
    <location>
        <begin position="100"/>
        <end position="118"/>
    </location>
</feature>
<reference evidence="6" key="1">
    <citation type="submission" date="2022-05" db="EMBL/GenBank/DDBJ databases">
        <title>An RpoN-dependent PEP-CTERM gene is involved in floc formation of an Aquincola tertiaricarbonis strain.</title>
        <authorList>
            <person name="Qiu D."/>
            <person name="Xia M."/>
        </authorList>
    </citation>
    <scope>NUCLEOTIDE SEQUENCE</scope>
    <source>
        <strain evidence="6">RN12</strain>
    </source>
</reference>
<sequence>MVDFAVYGWGFTAFAYTAFALSLRSAGRLFVEHPGVHRLFVLAMAATAAWALGGFVAHLTQTSLADGISGLLDTARYACVYLYLLRVLQPADRGRSPLKIAGAVILALAAAAGVADLLRPADALDSGRGVFLARLMLPVFGIVLLEQLYRRTPREFHWNIKPLCLGLGFVFVFDIYLFSLAFLFGALDGGGLAARGLVHAVAVPLLFIATRRHADWRASAQMSRAVVFHTATLMFVGAYLLFVAAVGYFVQYFSGDWGRALQLTTVFVALLLLAVLLISGGVRARLRVFIAKNFFAYRYDYRAEWLRFTARLSGDTASQDMGARAVQGLAEMLQCPGGALWTAATGATDYVLSARWNVPPMNASEATGSELCRFLTSTGWIIDLDEYRARPGHYKGLVVPTWLTGHPNFWLVIPLFVGASELLGFVVLKRPAHAASVTWEVRDLLKTASRQAASFLAQARATEALLEAQKFDAFHRMSAFVVHDLKNIITQLSLMMQNAKRLRHNPEFQQDMLLTVENSLEKMQALMEQLREGDKPLGVVCGVDLAAIAEQTREMAAARGRTVELHSERGLSVRGQEERLARVLGHVVQNALDATPPDGQVAIALDRAGDMARVVVSDTGQGMSPEFIHTRLFKPFSTTKAAGMGIGAYESHQYVKELGGRIEVRSEVGRGTTMTILLPLHDAKMPHEADLMSAP</sequence>
<keyword evidence="6" id="KW-0418">Kinase</keyword>
<dbReference type="PANTHER" id="PTHR43547:SF2">
    <property type="entry name" value="HYBRID SIGNAL TRANSDUCTION HISTIDINE KINASE C"/>
    <property type="match status" value="1"/>
</dbReference>
<dbReference type="InterPro" id="IPR003594">
    <property type="entry name" value="HATPase_dom"/>
</dbReference>
<feature type="transmembrane region" description="Helical" evidence="4">
    <location>
        <begin position="39"/>
        <end position="61"/>
    </location>
</feature>
<evidence type="ECO:0000313" key="7">
    <source>
        <dbReference type="Proteomes" id="UP001056201"/>
    </source>
</evidence>
<feature type="transmembrane region" description="Helical" evidence="4">
    <location>
        <begin position="162"/>
        <end position="186"/>
    </location>
</feature>
<feature type="transmembrane region" description="Helical" evidence="4">
    <location>
        <begin position="260"/>
        <end position="282"/>
    </location>
</feature>
<dbReference type="Gene3D" id="3.30.565.10">
    <property type="entry name" value="Histidine kinase-like ATPase, C-terminal domain"/>
    <property type="match status" value="1"/>
</dbReference>
<dbReference type="Pfam" id="PF02518">
    <property type="entry name" value="HATPase_c"/>
    <property type="match status" value="1"/>
</dbReference>
<dbReference type="PROSITE" id="PS50109">
    <property type="entry name" value="HIS_KIN"/>
    <property type="match status" value="1"/>
</dbReference>
<organism evidence="6 7">
    <name type="scientific">Aquincola tertiaricarbonis</name>
    <dbReference type="NCBI Taxonomy" id="391953"/>
    <lineage>
        <taxon>Bacteria</taxon>
        <taxon>Pseudomonadati</taxon>
        <taxon>Pseudomonadota</taxon>
        <taxon>Betaproteobacteria</taxon>
        <taxon>Burkholderiales</taxon>
        <taxon>Sphaerotilaceae</taxon>
        <taxon>Aquincola</taxon>
    </lineage>
</organism>
<keyword evidence="4" id="KW-0472">Membrane</keyword>
<keyword evidence="6" id="KW-0808">Transferase</keyword>
<dbReference type="RefSeq" id="WP_250198239.1">
    <property type="nucleotide sequence ID" value="NZ_CP097636.1"/>
</dbReference>
<evidence type="ECO:0000256" key="1">
    <source>
        <dbReference type="ARBA" id="ARBA00000085"/>
    </source>
</evidence>
<dbReference type="CDD" id="cd00082">
    <property type="entry name" value="HisKA"/>
    <property type="match status" value="1"/>
</dbReference>
<dbReference type="InterPro" id="IPR036890">
    <property type="entry name" value="HATPase_C_sf"/>
</dbReference>
<dbReference type="SMART" id="SM00387">
    <property type="entry name" value="HATPase_c"/>
    <property type="match status" value="1"/>
</dbReference>
<evidence type="ECO:0000259" key="5">
    <source>
        <dbReference type="PROSITE" id="PS50109"/>
    </source>
</evidence>
<dbReference type="EMBL" id="CP097636">
    <property type="protein sequence ID" value="URI10030.1"/>
    <property type="molecule type" value="Genomic_DNA"/>
</dbReference>
<feature type="transmembrane region" description="Helical" evidence="4">
    <location>
        <begin position="6"/>
        <end position="27"/>
    </location>
</feature>
<comment type="catalytic activity">
    <reaction evidence="1">
        <text>ATP + protein L-histidine = ADP + protein N-phospho-L-histidine.</text>
        <dbReference type="EC" id="2.7.13.3"/>
    </reaction>
</comment>
<feature type="transmembrane region" description="Helical" evidence="4">
    <location>
        <begin position="231"/>
        <end position="254"/>
    </location>
</feature>
<dbReference type="SUPFAM" id="SSF47384">
    <property type="entry name" value="Homodimeric domain of signal transducing histidine kinase"/>
    <property type="match status" value="1"/>
</dbReference>
<dbReference type="GO" id="GO:0004673">
    <property type="term" value="F:protein histidine kinase activity"/>
    <property type="evidence" value="ECO:0007669"/>
    <property type="project" value="UniProtKB-EC"/>
</dbReference>
<dbReference type="SUPFAM" id="SSF55781">
    <property type="entry name" value="GAF domain-like"/>
    <property type="match status" value="1"/>
</dbReference>
<dbReference type="InterPro" id="IPR004358">
    <property type="entry name" value="Sig_transdc_His_kin-like_C"/>
</dbReference>
<dbReference type="PANTHER" id="PTHR43547">
    <property type="entry name" value="TWO-COMPONENT HISTIDINE KINASE"/>
    <property type="match status" value="1"/>
</dbReference>
<dbReference type="Proteomes" id="UP001056201">
    <property type="component" value="Chromosome 2"/>
</dbReference>
<evidence type="ECO:0000256" key="2">
    <source>
        <dbReference type="ARBA" id="ARBA00012438"/>
    </source>
</evidence>
<keyword evidence="7" id="KW-1185">Reference proteome</keyword>
<dbReference type="PRINTS" id="PR00344">
    <property type="entry name" value="BCTRLSENSOR"/>
</dbReference>
<protein>
    <recommendedName>
        <fullName evidence="2">histidine kinase</fullName>
        <ecNumber evidence="2">2.7.13.3</ecNumber>
    </recommendedName>
</protein>
<gene>
    <name evidence="6" type="primary">prsK</name>
    <name evidence="6" type="ORF">MW290_31340</name>
</gene>
<dbReference type="SUPFAM" id="SSF55874">
    <property type="entry name" value="ATPase domain of HSP90 chaperone/DNA topoisomerase II/histidine kinase"/>
    <property type="match status" value="1"/>
</dbReference>
<dbReference type="InterPro" id="IPR029016">
    <property type="entry name" value="GAF-like_dom_sf"/>
</dbReference>
<dbReference type="Gene3D" id="3.30.450.40">
    <property type="match status" value="1"/>
</dbReference>
<evidence type="ECO:0000256" key="3">
    <source>
        <dbReference type="ARBA" id="ARBA00022553"/>
    </source>
</evidence>
<keyword evidence="4" id="KW-0812">Transmembrane</keyword>
<dbReference type="EC" id="2.7.13.3" evidence="2"/>
<evidence type="ECO:0000313" key="6">
    <source>
        <dbReference type="EMBL" id="URI10030.1"/>
    </source>
</evidence>
<keyword evidence="4" id="KW-1133">Transmembrane helix</keyword>
<evidence type="ECO:0000256" key="4">
    <source>
        <dbReference type="SAM" id="Phobius"/>
    </source>
</evidence>
<dbReference type="InterPro" id="IPR036097">
    <property type="entry name" value="HisK_dim/P_sf"/>
</dbReference>
<proteinExistence type="predicted"/>
<dbReference type="InterPro" id="IPR003661">
    <property type="entry name" value="HisK_dim/P_dom"/>
</dbReference>
<accession>A0ABY4SBQ6</accession>
<feature type="domain" description="Histidine kinase" evidence="5">
    <location>
        <begin position="480"/>
        <end position="682"/>
    </location>
</feature>
<feature type="transmembrane region" description="Helical" evidence="4">
    <location>
        <begin position="192"/>
        <end position="210"/>
    </location>
</feature>
<feature type="transmembrane region" description="Helical" evidence="4">
    <location>
        <begin position="130"/>
        <end position="150"/>
    </location>
</feature>
<keyword evidence="3" id="KW-0597">Phosphoprotein</keyword>